<dbReference type="Pfam" id="PF13581">
    <property type="entry name" value="HATPase_c_2"/>
    <property type="match status" value="1"/>
</dbReference>
<name>A0ABW8URB8_9RHOB</name>
<proteinExistence type="predicted"/>
<keyword evidence="1" id="KW-0418">Kinase</keyword>
<keyword evidence="4" id="KW-1185">Reference proteome</keyword>
<keyword evidence="3" id="KW-0067">ATP-binding</keyword>
<evidence type="ECO:0000313" key="4">
    <source>
        <dbReference type="Proteomes" id="UP001627408"/>
    </source>
</evidence>
<accession>A0ABW8URB8</accession>
<dbReference type="CDD" id="cd16936">
    <property type="entry name" value="HATPase_RsbW-like"/>
    <property type="match status" value="1"/>
</dbReference>
<dbReference type="Gene3D" id="3.30.565.10">
    <property type="entry name" value="Histidine kinase-like ATPase, C-terminal domain"/>
    <property type="match status" value="1"/>
</dbReference>
<evidence type="ECO:0000256" key="1">
    <source>
        <dbReference type="ARBA" id="ARBA00022527"/>
    </source>
</evidence>
<dbReference type="InterPro" id="IPR003594">
    <property type="entry name" value="HATPase_dom"/>
</dbReference>
<keyword evidence="1" id="KW-0808">Transferase</keyword>
<reference evidence="3 4" key="1">
    <citation type="submission" date="2024-08" db="EMBL/GenBank/DDBJ databases">
        <title>Tateyamaria sp. nov., isolated from marine algae.</title>
        <authorList>
            <person name="Choi B.J."/>
            <person name="Kim J.M."/>
            <person name="Lee J.K."/>
            <person name="Choi D.G."/>
            <person name="Bayburt H."/>
            <person name="Baek J.H."/>
            <person name="Han D.M."/>
            <person name="Jeon C.O."/>
        </authorList>
    </citation>
    <scope>NUCLEOTIDE SEQUENCE [LARGE SCALE GENOMIC DNA]</scope>
    <source>
        <strain evidence="3 4">KMU-156</strain>
    </source>
</reference>
<dbReference type="GO" id="GO:0005524">
    <property type="term" value="F:ATP binding"/>
    <property type="evidence" value="ECO:0007669"/>
    <property type="project" value="UniProtKB-KW"/>
</dbReference>
<dbReference type="RefSeq" id="WP_407591541.1">
    <property type="nucleotide sequence ID" value="NZ_JBHDIY010000002.1"/>
</dbReference>
<keyword evidence="1" id="KW-0723">Serine/threonine-protein kinase</keyword>
<dbReference type="InterPro" id="IPR036890">
    <property type="entry name" value="HATPase_C_sf"/>
</dbReference>
<dbReference type="SUPFAM" id="SSF55874">
    <property type="entry name" value="ATPase domain of HSP90 chaperone/DNA topoisomerase II/histidine kinase"/>
    <property type="match status" value="1"/>
</dbReference>
<organism evidence="3 4">
    <name type="scientific">Tateyamaria armeniaca</name>
    <dbReference type="NCBI Taxonomy" id="2518930"/>
    <lineage>
        <taxon>Bacteria</taxon>
        <taxon>Pseudomonadati</taxon>
        <taxon>Pseudomonadota</taxon>
        <taxon>Alphaproteobacteria</taxon>
        <taxon>Rhodobacterales</taxon>
        <taxon>Roseobacteraceae</taxon>
        <taxon>Tateyamaria</taxon>
    </lineage>
</organism>
<gene>
    <name evidence="3" type="ORF">ACERZ8_07210</name>
</gene>
<sequence length="149" mass="15993">MSLVSNLPAFQISIQSGGMAVRDALKKLMDGLKPLSLDVEEAGTVELVMAEALNNIVEHAYPEGDPDGPINITCSHARDGLHMTVVDNGRAMPDGRTPLGAPVETDVALNDMPEGGFGWFLIKDLAKDVRYDRVESENHLSLRLAVAIG</sequence>
<dbReference type="PANTHER" id="PTHR35526">
    <property type="entry name" value="ANTI-SIGMA-F FACTOR RSBW-RELATED"/>
    <property type="match status" value="1"/>
</dbReference>
<comment type="caution">
    <text evidence="3">The sequence shown here is derived from an EMBL/GenBank/DDBJ whole genome shotgun (WGS) entry which is preliminary data.</text>
</comment>
<dbReference type="PANTHER" id="PTHR35526:SF3">
    <property type="entry name" value="ANTI-SIGMA-F FACTOR RSBW"/>
    <property type="match status" value="1"/>
</dbReference>
<feature type="domain" description="Histidine kinase/HSP90-like ATPase" evidence="2">
    <location>
        <begin position="22"/>
        <end position="143"/>
    </location>
</feature>
<protein>
    <submittedName>
        <fullName evidence="3">ATP-binding protein</fullName>
    </submittedName>
</protein>
<evidence type="ECO:0000313" key="3">
    <source>
        <dbReference type="EMBL" id="MFL4469665.1"/>
    </source>
</evidence>
<evidence type="ECO:0000259" key="2">
    <source>
        <dbReference type="Pfam" id="PF13581"/>
    </source>
</evidence>
<dbReference type="EMBL" id="JBHDIY010000002">
    <property type="protein sequence ID" value="MFL4469665.1"/>
    <property type="molecule type" value="Genomic_DNA"/>
</dbReference>
<dbReference type="Proteomes" id="UP001627408">
    <property type="component" value="Unassembled WGS sequence"/>
</dbReference>
<dbReference type="InterPro" id="IPR050267">
    <property type="entry name" value="Anti-sigma-factor_SerPK"/>
</dbReference>
<keyword evidence="3" id="KW-0547">Nucleotide-binding</keyword>